<dbReference type="eggNOG" id="ENOG502SP1S">
    <property type="taxonomic scope" value="Eukaryota"/>
</dbReference>
<dbReference type="HOGENOM" id="CLU_721585_0_0_1"/>
<name>R7YLL5_CONA1</name>
<keyword evidence="2" id="KW-1185">Reference proteome</keyword>
<dbReference type="RefSeq" id="XP_007777833.1">
    <property type="nucleotide sequence ID" value="XM_007779643.1"/>
</dbReference>
<dbReference type="EMBL" id="JH767559">
    <property type="protein sequence ID" value="EON62516.1"/>
    <property type="molecule type" value="Genomic_DNA"/>
</dbReference>
<accession>R7YLL5</accession>
<organism evidence="1 2">
    <name type="scientific">Coniosporium apollinis (strain CBS 100218)</name>
    <name type="common">Rock-inhabiting black yeast</name>
    <dbReference type="NCBI Taxonomy" id="1168221"/>
    <lineage>
        <taxon>Eukaryota</taxon>
        <taxon>Fungi</taxon>
        <taxon>Dikarya</taxon>
        <taxon>Ascomycota</taxon>
        <taxon>Pezizomycotina</taxon>
        <taxon>Dothideomycetes</taxon>
        <taxon>Dothideomycetes incertae sedis</taxon>
        <taxon>Coniosporium</taxon>
    </lineage>
</organism>
<sequence length="399" mass="44719">MGDTRDENHLRTDSTGCLTIDTTFSPKVGNDGDGAHGSLPHLQQIIEKLLQDGDALAGVLKLAIIGQWTASADDTPFTEDKEDWNLVTVRSRSSSNSDGLGIEIERSIRMTNEELEWRTGVQYIETLIQKLANLLPFTWTTTLPFSASLWPALPQTLHHLILDISLPFRPDSPSSPDITHNSPFFAQEDLRPLCTFTELRSLSIHGMMESFQSTIWETVWRNRNLHTLDLRMALEPIVRASYQHGEWLRINEAWSVDMPGRPQCSALLKYLGNEGAGSLHHLHGHGEYLDILAIRKARIAASIHDQIESLPLVKLRLEGFVVDGCPFERGFERLREIEFGRGCIDAGFELPMGLSERVLVRVPGMGDKDGVGEAGEARKNRVVDGVRMDEREGCRESMM</sequence>
<reference evidence="2" key="1">
    <citation type="submission" date="2012-06" db="EMBL/GenBank/DDBJ databases">
        <title>The genome sequence of Coniosporium apollinis CBS 100218.</title>
        <authorList>
            <consortium name="The Broad Institute Genome Sequencing Platform"/>
            <person name="Cuomo C."/>
            <person name="Gorbushina A."/>
            <person name="Noack S."/>
            <person name="Walker B."/>
            <person name="Young S.K."/>
            <person name="Zeng Q."/>
            <person name="Gargeya S."/>
            <person name="Fitzgerald M."/>
            <person name="Haas B."/>
            <person name="Abouelleil A."/>
            <person name="Alvarado L."/>
            <person name="Arachchi H.M."/>
            <person name="Berlin A.M."/>
            <person name="Chapman S.B."/>
            <person name="Goldberg J."/>
            <person name="Griggs A."/>
            <person name="Gujja S."/>
            <person name="Hansen M."/>
            <person name="Howarth C."/>
            <person name="Imamovic A."/>
            <person name="Larimer J."/>
            <person name="McCowan C."/>
            <person name="Montmayeur A."/>
            <person name="Murphy C."/>
            <person name="Neiman D."/>
            <person name="Pearson M."/>
            <person name="Priest M."/>
            <person name="Roberts A."/>
            <person name="Saif S."/>
            <person name="Shea T."/>
            <person name="Sisk P."/>
            <person name="Sykes S."/>
            <person name="Wortman J."/>
            <person name="Nusbaum C."/>
            <person name="Birren B."/>
        </authorList>
    </citation>
    <scope>NUCLEOTIDE SEQUENCE [LARGE SCALE GENOMIC DNA]</scope>
    <source>
        <strain evidence="2">CBS 100218</strain>
    </source>
</reference>
<dbReference type="Proteomes" id="UP000016924">
    <property type="component" value="Unassembled WGS sequence"/>
</dbReference>
<dbReference type="OMA" id="LRINEAW"/>
<dbReference type="AlphaFoldDB" id="R7YLL5"/>
<gene>
    <name evidence="1" type="ORF">W97_01739</name>
</gene>
<dbReference type="GeneID" id="19899050"/>
<evidence type="ECO:0000313" key="2">
    <source>
        <dbReference type="Proteomes" id="UP000016924"/>
    </source>
</evidence>
<dbReference type="OrthoDB" id="5368934at2759"/>
<proteinExistence type="predicted"/>
<protein>
    <submittedName>
        <fullName evidence="1">Uncharacterized protein</fullName>
    </submittedName>
</protein>
<evidence type="ECO:0000313" key="1">
    <source>
        <dbReference type="EMBL" id="EON62516.1"/>
    </source>
</evidence>